<dbReference type="InterPro" id="IPR000015">
    <property type="entry name" value="Fimb_usher"/>
</dbReference>
<comment type="caution">
    <text evidence="1">The sequence shown here is derived from an EMBL/GenBank/DDBJ whole genome shotgun (WGS) entry which is preliminary data.</text>
</comment>
<reference evidence="1 2" key="1">
    <citation type="submission" date="2019-03" db="EMBL/GenBank/DDBJ databases">
        <title>Ramlibacter sp. 18x22-1, whole genome shotgun sequence.</title>
        <authorList>
            <person name="Zhang X."/>
            <person name="Feng G."/>
            <person name="Zhu H."/>
        </authorList>
    </citation>
    <scope>NUCLEOTIDE SEQUENCE [LARGE SCALE GENOMIC DNA]</scope>
    <source>
        <strain evidence="1 2">18x22-1</strain>
    </source>
</reference>
<dbReference type="OrthoDB" id="8587at2"/>
<dbReference type="PANTHER" id="PTHR30451">
    <property type="entry name" value="OUTER MEMBRANE USHER PROTEIN"/>
    <property type="match status" value="1"/>
</dbReference>
<dbReference type="GO" id="GO:0009279">
    <property type="term" value="C:cell outer membrane"/>
    <property type="evidence" value="ECO:0007669"/>
    <property type="project" value="TreeGrafter"/>
</dbReference>
<dbReference type="RefSeq" id="WP_135248449.1">
    <property type="nucleotide sequence ID" value="NZ_SMLK01000001.1"/>
</dbReference>
<accession>A0A4Z0CAZ9</accession>
<gene>
    <name evidence="1" type="ORF">EZ216_04965</name>
</gene>
<name>A0A4Z0CAZ9_9BURK</name>
<sequence length="807" mass="86541">MWIRPPAAEPRLPRTATHLHRAARGARRGTALGLALSLLLHAPAPFAQTAAAVEGEQLIATVRVNTLTRGDVVVLRRPDGDWWVGEADLKNLNLAPDPAARRAYGGEAFYSLRALGAATLLFNEPTLTLAVEFPAQALGETHIDLSARPPPPPPAARQTSLVMSYRLSMQPALQGQAARTALATDTNVRIGPVLLRQEMRIDSGALQRHVLRGQTQAIWDDPQRGTRLIAGDLVSSGGAFGGTITGAGVLYQRLFDLQPGLIKQPTATLRASTALPAEVEVSVDGTPLYRGRVPPGPLVMDNLLLYGGTRNVRVTITDASGRREVIEQPFMFTDAVLAKGLHEFSYFAGKRSGIGADGQIRYGEPAWQGFHRYGATDHVTIAAGGEGNRDFTNAGVGAAVRADGVGLVAGEVLASQDHERHTRSLGWAGRYTYQLPESSLAVSRRRFAAGFRSFATSALSPFLRDETQLVAATRLFRGTISLELLRSEDALERRRTGALRYATGFANGVTLTTELQRTRTAAQNDWSLNVYLRVDLDGNRWAEGRLRHGNGLRELTAEAGQQAPTGEGLGWRVGTTQLEQAGVRSSEARGALQWNLRPVTLEAYTTTALNGGSQYAEFAASGALVAVDGFVGLTRQVNEGFVLARLGVPQEGIEVFLNNQSQGRTDGQGQLFIPGVGPFGSQDVTIDEKSLGMQYSLTARRQVFALPYRGGMVVDFGGQRLRAVAGMAWAGVGAGRTPIASRVFTLSGDAGKLVVETTRAGDFYLDNAPPGRYTGALERGGKTYACRMDVPDSAEAVLELKEGIVCE</sequence>
<dbReference type="AlphaFoldDB" id="A0A4Z0CAZ9"/>
<dbReference type="EMBL" id="SMLK01000001">
    <property type="protein sequence ID" value="TFZ08511.1"/>
    <property type="molecule type" value="Genomic_DNA"/>
</dbReference>
<dbReference type="PANTHER" id="PTHR30451:SF5">
    <property type="entry name" value="SLR0019 PROTEIN"/>
    <property type="match status" value="1"/>
</dbReference>
<proteinExistence type="predicted"/>
<protein>
    <submittedName>
        <fullName evidence="1">Fimbrial biogenesis outer membrane usher protein</fullName>
    </submittedName>
</protein>
<keyword evidence="2" id="KW-1185">Reference proteome</keyword>
<dbReference type="Pfam" id="PF00577">
    <property type="entry name" value="Usher"/>
    <property type="match status" value="1"/>
</dbReference>
<dbReference type="Proteomes" id="UP000297839">
    <property type="component" value="Unassembled WGS sequence"/>
</dbReference>
<organism evidence="1 2">
    <name type="scientific">Ramlibacter humi</name>
    <dbReference type="NCBI Taxonomy" id="2530451"/>
    <lineage>
        <taxon>Bacteria</taxon>
        <taxon>Pseudomonadati</taxon>
        <taxon>Pseudomonadota</taxon>
        <taxon>Betaproteobacteria</taxon>
        <taxon>Burkholderiales</taxon>
        <taxon>Comamonadaceae</taxon>
        <taxon>Ramlibacter</taxon>
    </lineage>
</organism>
<dbReference type="GO" id="GO:0009297">
    <property type="term" value="P:pilus assembly"/>
    <property type="evidence" value="ECO:0007669"/>
    <property type="project" value="InterPro"/>
</dbReference>
<dbReference type="GO" id="GO:0015473">
    <property type="term" value="F:fimbrial usher porin activity"/>
    <property type="evidence" value="ECO:0007669"/>
    <property type="project" value="InterPro"/>
</dbReference>
<dbReference type="Gene3D" id="2.60.40.2610">
    <property type="entry name" value="Outer membrane usher protein FimD, plug domain"/>
    <property type="match status" value="1"/>
</dbReference>
<dbReference type="Gene3D" id="2.60.40.3110">
    <property type="match status" value="1"/>
</dbReference>
<evidence type="ECO:0000313" key="1">
    <source>
        <dbReference type="EMBL" id="TFZ08511.1"/>
    </source>
</evidence>
<dbReference type="InterPro" id="IPR042186">
    <property type="entry name" value="FimD_plug_dom"/>
</dbReference>
<evidence type="ECO:0000313" key="2">
    <source>
        <dbReference type="Proteomes" id="UP000297839"/>
    </source>
</evidence>